<organism evidence="2 3">
    <name type="scientific">Muricaecibacterium torontonense</name>
    <dbReference type="NCBI Taxonomy" id="3032871"/>
    <lineage>
        <taxon>Bacteria</taxon>
        <taxon>Bacillati</taxon>
        <taxon>Actinomycetota</taxon>
        <taxon>Coriobacteriia</taxon>
        <taxon>Coriobacteriales</taxon>
        <taxon>Atopobiaceae</taxon>
        <taxon>Muricaecibacterium</taxon>
    </lineage>
</organism>
<protein>
    <submittedName>
        <fullName evidence="2">Transcriptional regulator</fullName>
    </submittedName>
</protein>
<evidence type="ECO:0000313" key="3">
    <source>
        <dbReference type="Proteomes" id="UP000310263"/>
    </source>
</evidence>
<dbReference type="Proteomes" id="UP000310263">
    <property type="component" value="Unassembled WGS sequence"/>
</dbReference>
<gene>
    <name evidence="2" type="ORF">E5334_03980</name>
</gene>
<dbReference type="InterPro" id="IPR029442">
    <property type="entry name" value="GyrI-like"/>
</dbReference>
<dbReference type="EMBL" id="SRYE01000002">
    <property type="protein sequence ID" value="TGY62581.1"/>
    <property type="molecule type" value="Genomic_DNA"/>
</dbReference>
<dbReference type="Pfam" id="PF06445">
    <property type="entry name" value="GyrI-like"/>
    <property type="match status" value="1"/>
</dbReference>
<feature type="domain" description="GyrI-like small molecule binding" evidence="1">
    <location>
        <begin position="18"/>
        <end position="207"/>
    </location>
</feature>
<comment type="caution">
    <text evidence="2">The sequence shown here is derived from an EMBL/GenBank/DDBJ whole genome shotgun (WGS) entry which is preliminary data.</text>
</comment>
<sequence length="211" mass="23788">MAFDYKKEFKEFYLPPKKPTLVDVPPMRYAAVRGQGDPNEEGGAYQQALQLLYALSYTIKMSPKSGEHIPGYFAYVVPPLEGFWSLAQGQTLFDPECKGELSWISCIRLPDFVTPEVFEWAKGEVARKKKLDCAAAEYLEMHEGLCVQCLHVGSYDTEPATIEAMHAYAQAQGCCIDLSLARLHHEIYLSDPRRVAPERLKTVIRLPTVKA</sequence>
<evidence type="ECO:0000313" key="2">
    <source>
        <dbReference type="EMBL" id="TGY62581.1"/>
    </source>
</evidence>
<reference evidence="2 3" key="1">
    <citation type="submission" date="2019-04" db="EMBL/GenBank/DDBJ databases">
        <title>Microbes associate with the intestines of laboratory mice.</title>
        <authorList>
            <person name="Navarre W."/>
            <person name="Wong E."/>
            <person name="Huang K."/>
            <person name="Tropini C."/>
            <person name="Ng K."/>
            <person name="Yu B."/>
        </authorList>
    </citation>
    <scope>NUCLEOTIDE SEQUENCE [LARGE SCALE GENOMIC DNA]</scope>
    <source>
        <strain evidence="2 3">NM07_P-09</strain>
    </source>
</reference>
<accession>A0A4S2F5N6</accession>
<dbReference type="RefSeq" id="WP_136012311.1">
    <property type="nucleotide sequence ID" value="NZ_SRYE01000002.1"/>
</dbReference>
<proteinExistence type="predicted"/>
<dbReference type="OrthoDB" id="4772335at2"/>
<dbReference type="SUPFAM" id="SSF55136">
    <property type="entry name" value="Probable bacterial effector-binding domain"/>
    <property type="match status" value="1"/>
</dbReference>
<dbReference type="InterPro" id="IPR011256">
    <property type="entry name" value="Reg_factor_effector_dom_sf"/>
</dbReference>
<evidence type="ECO:0000259" key="1">
    <source>
        <dbReference type="Pfam" id="PF06445"/>
    </source>
</evidence>
<dbReference type="InterPro" id="IPR008319">
    <property type="entry name" value="GyrI-like_CCH_Lin2189-like"/>
</dbReference>
<dbReference type="AlphaFoldDB" id="A0A4S2F5N6"/>
<dbReference type="Gene3D" id="3.20.80.10">
    <property type="entry name" value="Regulatory factor, effector binding domain"/>
    <property type="match status" value="1"/>
</dbReference>
<dbReference type="PIRSF" id="PIRSF031644">
    <property type="entry name" value="UCP031644"/>
    <property type="match status" value="1"/>
</dbReference>
<name>A0A4S2F5N6_9ACTN</name>
<keyword evidence="3" id="KW-1185">Reference proteome</keyword>